<gene>
    <name evidence="2" type="ORF">ACFOUR_11720</name>
</gene>
<reference evidence="2 3" key="1">
    <citation type="journal article" date="2019" name="Int. J. Syst. Evol. Microbiol.">
        <title>The Global Catalogue of Microorganisms (GCM) 10K type strain sequencing project: providing services to taxonomists for standard genome sequencing and annotation.</title>
        <authorList>
            <consortium name="The Broad Institute Genomics Platform"/>
            <consortium name="The Broad Institute Genome Sequencing Center for Infectious Disease"/>
            <person name="Wu L."/>
            <person name="Ma J."/>
        </authorList>
    </citation>
    <scope>NUCLEOTIDE SEQUENCE [LARGE SCALE GENOMIC DNA]</scope>
    <source>
        <strain evidence="2 3">IBRC-M 10256</strain>
    </source>
</reference>
<dbReference type="InterPro" id="IPR056135">
    <property type="entry name" value="DUF7718"/>
</dbReference>
<comment type="caution">
    <text evidence="2">The sequence shown here is derived from an EMBL/GenBank/DDBJ whole genome shotgun (WGS) entry which is preliminary data.</text>
</comment>
<accession>A0ABD5NPN1</accession>
<dbReference type="EMBL" id="JBHSAQ010000010">
    <property type="protein sequence ID" value="MFC3959032.1"/>
    <property type="molecule type" value="Genomic_DNA"/>
</dbReference>
<sequence>MSEGPRDYDRVFTTPLEFRVRRRIGYSHDHGIVTRFVVQLEYRLGGSWAEVVRFDHDPAGEQGHDVTVEGVHMDVYRDGEKVRSPEIFPPMPANDALTSAEEHLTQHGERYVKRFEEWHDIRRNP</sequence>
<evidence type="ECO:0000313" key="3">
    <source>
        <dbReference type="Proteomes" id="UP001595846"/>
    </source>
</evidence>
<dbReference type="Pfam" id="PF24839">
    <property type="entry name" value="DUF7718"/>
    <property type="match status" value="1"/>
</dbReference>
<dbReference type="GeneID" id="73902702"/>
<keyword evidence="3" id="KW-1185">Reference proteome</keyword>
<protein>
    <recommendedName>
        <fullName evidence="1">DUF7718 domain-containing protein</fullName>
    </recommendedName>
</protein>
<dbReference type="Proteomes" id="UP001595846">
    <property type="component" value="Unassembled WGS sequence"/>
</dbReference>
<proteinExistence type="predicted"/>
<dbReference type="RefSeq" id="WP_256533571.1">
    <property type="nucleotide sequence ID" value="NZ_CP101824.1"/>
</dbReference>
<organism evidence="2 3">
    <name type="scientific">Halovivax cerinus</name>
    <dbReference type="NCBI Taxonomy" id="1487865"/>
    <lineage>
        <taxon>Archaea</taxon>
        <taxon>Methanobacteriati</taxon>
        <taxon>Methanobacteriota</taxon>
        <taxon>Stenosarchaea group</taxon>
        <taxon>Halobacteria</taxon>
        <taxon>Halobacteriales</taxon>
        <taxon>Natrialbaceae</taxon>
        <taxon>Halovivax</taxon>
    </lineage>
</organism>
<feature type="domain" description="DUF7718" evidence="1">
    <location>
        <begin position="12"/>
        <end position="120"/>
    </location>
</feature>
<dbReference type="AlphaFoldDB" id="A0ABD5NPN1"/>
<evidence type="ECO:0000313" key="2">
    <source>
        <dbReference type="EMBL" id="MFC3959032.1"/>
    </source>
</evidence>
<name>A0ABD5NPN1_9EURY</name>
<evidence type="ECO:0000259" key="1">
    <source>
        <dbReference type="Pfam" id="PF24839"/>
    </source>
</evidence>